<sequence length="821" mass="93193">MLPCNISMGEENFVVDKTSGASLVDHRALFSFDSKCLFCCTGNSVKVFSTASGECIHVLTGHTGQVTGVQIHPKNKLQLLSCSVDQTIIKWDYSDGVLLQKYQLHCPLYGILSEHLCDNSVIVIQEPSSKNFQVVRFSLSPEQKEESSQSHVLFKTAHHNENRVAIGCKGEYVATVHDKTLEIFSFKKNKYQSHELPSRTIYTYTCIACHPTEYCIATGTSHGQIIFWWHFMSKDKVVKSVSHWHSLSVLDLSFSTEGSYLLSGGYECVLVKWQYNSHYKTFLPRLGSPINHVTCSSDNLMYATSHQDNAIRIISSNFKLLQVYQGLTKCHRYGKSEVKVHTGMLCDPRTKALVMNGQPGHLQFYSVHTDRQLYNLDIVQQNYISPNNLNCPPQITEVTNAAFDNRGEWLATFEHLDDEVMSPELRLKFWLFNDKSQAYVLNTVVEMPHEGKVNSLIFRPEGVVEMEYQPTVVSSSIDGKFKTWKLIDDTDIYRSNNKWSCELVGYYRNKPAGPCCFAEDGSLLAVVFESTITVWEPDDNILRETFIDQVDNTHIRALEFGRKSCCHLLISVSSSTLKCWNLLSCSVQWVVDLQCDLLIADPKSDLMAVVTSDQSLFIFKPSSNDYLYCQRDLSTNEILGGVFLPHTQESSHDEDVKLPWQQHSQLYLLNKDQELFTLTRKDSVAEDANRSKQKISVKENLPKTPFSILMHAEKKRSGVTNMDTSELESATTLPSGQYIQQHKASMNDEDDSDEDDVVKSVGSDSSDSDMEEDITDKREREMDKNHHNSDNTNDISDTKTIQSVCNNTCYNWYSSVMSETK</sequence>
<name>A0ABQ9FC01_TEGGR</name>
<dbReference type="InterPro" id="IPR001680">
    <property type="entry name" value="WD40_rpt"/>
</dbReference>
<proteinExistence type="predicted"/>
<dbReference type="SMART" id="SM00320">
    <property type="entry name" value="WD40"/>
    <property type="match status" value="8"/>
</dbReference>
<dbReference type="SUPFAM" id="SSF50978">
    <property type="entry name" value="WD40 repeat-like"/>
    <property type="match status" value="2"/>
</dbReference>
<feature type="domain" description="WD repeat-containing protein 75 second beta-propeller" evidence="10">
    <location>
        <begin position="345"/>
        <end position="672"/>
    </location>
</feature>
<protein>
    <recommendedName>
        <fullName evidence="10">WD repeat-containing protein 75 second beta-propeller domain-containing protein</fullName>
    </recommendedName>
</protein>
<evidence type="ECO:0000313" key="11">
    <source>
        <dbReference type="EMBL" id="KAJ8313937.1"/>
    </source>
</evidence>
<feature type="repeat" description="WD" evidence="8">
    <location>
        <begin position="59"/>
        <end position="101"/>
    </location>
</feature>
<keyword evidence="12" id="KW-1185">Reference proteome</keyword>
<keyword evidence="2" id="KW-0690">Ribosome biogenesis</keyword>
<comment type="caution">
    <text evidence="11">The sequence shown here is derived from an EMBL/GenBank/DDBJ whole genome shotgun (WGS) entry which is preliminary data.</text>
</comment>
<evidence type="ECO:0000256" key="4">
    <source>
        <dbReference type="ARBA" id="ARBA00022574"/>
    </source>
</evidence>
<evidence type="ECO:0000256" key="2">
    <source>
        <dbReference type="ARBA" id="ARBA00022517"/>
    </source>
</evidence>
<evidence type="ECO:0000256" key="7">
    <source>
        <dbReference type="ARBA" id="ARBA00023242"/>
    </source>
</evidence>
<evidence type="ECO:0000256" key="9">
    <source>
        <dbReference type="SAM" id="MobiDB-lite"/>
    </source>
</evidence>
<dbReference type="EMBL" id="JARBDR010000342">
    <property type="protein sequence ID" value="KAJ8313937.1"/>
    <property type="molecule type" value="Genomic_DNA"/>
</dbReference>
<dbReference type="InterPro" id="IPR036322">
    <property type="entry name" value="WD40_repeat_dom_sf"/>
</dbReference>
<dbReference type="Pfam" id="PF23769">
    <property type="entry name" value="Beta-prop_WDR75_2nd"/>
    <property type="match status" value="1"/>
</dbReference>
<dbReference type="InterPro" id="IPR053826">
    <property type="entry name" value="WDR75"/>
</dbReference>
<feature type="compositionally biased region" description="Acidic residues" evidence="9">
    <location>
        <begin position="747"/>
        <end position="756"/>
    </location>
</feature>
<feature type="compositionally biased region" description="Polar residues" evidence="9">
    <location>
        <begin position="730"/>
        <end position="744"/>
    </location>
</feature>
<accession>A0ABQ9FC01</accession>
<evidence type="ECO:0000256" key="6">
    <source>
        <dbReference type="ARBA" id="ARBA00023163"/>
    </source>
</evidence>
<evidence type="ECO:0000256" key="1">
    <source>
        <dbReference type="ARBA" id="ARBA00004604"/>
    </source>
</evidence>
<dbReference type="Proteomes" id="UP001217089">
    <property type="component" value="Unassembled WGS sequence"/>
</dbReference>
<reference evidence="11 12" key="1">
    <citation type="submission" date="2022-12" db="EMBL/GenBank/DDBJ databases">
        <title>Chromosome-level genome of Tegillarca granosa.</title>
        <authorList>
            <person name="Kim J."/>
        </authorList>
    </citation>
    <scope>NUCLEOTIDE SEQUENCE [LARGE SCALE GENOMIC DNA]</scope>
    <source>
        <strain evidence="11">Teg-2019</strain>
        <tissue evidence="11">Adductor muscle</tissue>
    </source>
</reference>
<gene>
    <name evidence="11" type="ORF">KUTeg_008498</name>
</gene>
<evidence type="ECO:0000256" key="8">
    <source>
        <dbReference type="PROSITE-ProRule" id="PRU00221"/>
    </source>
</evidence>
<evidence type="ECO:0000313" key="12">
    <source>
        <dbReference type="Proteomes" id="UP001217089"/>
    </source>
</evidence>
<keyword evidence="5" id="KW-0677">Repeat</keyword>
<dbReference type="InterPro" id="IPR015943">
    <property type="entry name" value="WD40/YVTN_repeat-like_dom_sf"/>
</dbReference>
<keyword evidence="6" id="KW-0804">Transcription</keyword>
<keyword evidence="3" id="KW-0698">rRNA processing</keyword>
<dbReference type="PANTHER" id="PTHR44215">
    <property type="entry name" value="WD REPEAT-CONTAINING PROTEIN 75"/>
    <property type="match status" value="1"/>
</dbReference>
<evidence type="ECO:0000256" key="3">
    <source>
        <dbReference type="ARBA" id="ARBA00022552"/>
    </source>
</evidence>
<comment type="subcellular location">
    <subcellularLocation>
        <location evidence="1">Nucleus</location>
        <location evidence="1">Nucleolus</location>
    </subcellularLocation>
</comment>
<dbReference type="InterPro" id="IPR057644">
    <property type="entry name" value="Beta-prop_WDR75_2nd"/>
</dbReference>
<dbReference type="Pfam" id="PF23869">
    <property type="entry name" value="Beta-prop_WDR75_1st"/>
    <property type="match status" value="1"/>
</dbReference>
<feature type="compositionally biased region" description="Basic and acidic residues" evidence="9">
    <location>
        <begin position="775"/>
        <end position="789"/>
    </location>
</feature>
<dbReference type="PROSITE" id="PS50082">
    <property type="entry name" value="WD_REPEATS_2"/>
    <property type="match status" value="1"/>
</dbReference>
<feature type="region of interest" description="Disordered" evidence="9">
    <location>
        <begin position="730"/>
        <end position="799"/>
    </location>
</feature>
<evidence type="ECO:0000256" key="5">
    <source>
        <dbReference type="ARBA" id="ARBA00022737"/>
    </source>
</evidence>
<feature type="compositionally biased region" description="Polar residues" evidence="9">
    <location>
        <begin position="790"/>
        <end position="799"/>
    </location>
</feature>
<dbReference type="Gene3D" id="2.130.10.10">
    <property type="entry name" value="YVTN repeat-like/Quinoprotein amine dehydrogenase"/>
    <property type="match status" value="3"/>
</dbReference>
<keyword evidence="7" id="KW-0539">Nucleus</keyword>
<dbReference type="PANTHER" id="PTHR44215:SF1">
    <property type="entry name" value="WD REPEAT-CONTAINING PROTEIN 75"/>
    <property type="match status" value="1"/>
</dbReference>
<evidence type="ECO:0000259" key="10">
    <source>
        <dbReference type="Pfam" id="PF23769"/>
    </source>
</evidence>
<organism evidence="11 12">
    <name type="scientific">Tegillarca granosa</name>
    <name type="common">Malaysian cockle</name>
    <name type="synonym">Anadara granosa</name>
    <dbReference type="NCBI Taxonomy" id="220873"/>
    <lineage>
        <taxon>Eukaryota</taxon>
        <taxon>Metazoa</taxon>
        <taxon>Spiralia</taxon>
        <taxon>Lophotrochozoa</taxon>
        <taxon>Mollusca</taxon>
        <taxon>Bivalvia</taxon>
        <taxon>Autobranchia</taxon>
        <taxon>Pteriomorphia</taxon>
        <taxon>Arcoida</taxon>
        <taxon>Arcoidea</taxon>
        <taxon>Arcidae</taxon>
        <taxon>Tegillarca</taxon>
    </lineage>
</organism>
<keyword evidence="4 8" id="KW-0853">WD repeat</keyword>